<evidence type="ECO:0000313" key="8">
    <source>
        <dbReference type="Proteomes" id="UP001141552"/>
    </source>
</evidence>
<gene>
    <name evidence="7" type="primary">SSL3</name>
    <name evidence="7" type="ORF">Tsubulata_031815</name>
</gene>
<evidence type="ECO:0000256" key="3">
    <source>
        <dbReference type="ARBA" id="ARBA00022554"/>
    </source>
</evidence>
<evidence type="ECO:0000256" key="2">
    <source>
        <dbReference type="ARBA" id="ARBA00009191"/>
    </source>
</evidence>
<dbReference type="GO" id="GO:0012505">
    <property type="term" value="C:endomembrane system"/>
    <property type="evidence" value="ECO:0007669"/>
    <property type="project" value="TreeGrafter"/>
</dbReference>
<keyword evidence="8" id="KW-1185">Reference proteome</keyword>
<sequence>MTPTGILAGLLLFLAVYCAVDPFKHSPLADFPDFEAFPIELPPQSLIPEVKDEKNLLQKSEIKFLNQIQGPESMAFDPQGRGPYTGVADGRIVFWDGHKWNDFAYTSNNRSEICNPQPSPSFYLKNEHICGRPLGLRFHKETGDLYIADAYFGLMKVGPEGGVATSLTTEAEGVPLRFTNDLDIDDEGNIYFTDSSTNYQRRNFMQLIFSAEATGRLLKYNPTTKETSVLVRNLQFPNGVTLSKDGSFFLFCEGSKGRISKYWLKGEKAGTSEVFAILPGFPDNVRTNKDGDFWVAIHCRQTLYTRVLAGLPGIRTFLLKFPVPTKIHYLLHIGGWPHAVVAKLSPEGKLLQILEDSQGKVVKAASEVEEKDGKLWIGSVLMPFVAVYNLAS</sequence>
<evidence type="ECO:0000259" key="6">
    <source>
        <dbReference type="Pfam" id="PF03088"/>
    </source>
</evidence>
<feature type="chain" id="PRO_5040356080" evidence="5">
    <location>
        <begin position="19"/>
        <end position="392"/>
    </location>
</feature>
<keyword evidence="3" id="KW-0926">Vacuole</keyword>
<dbReference type="Proteomes" id="UP001141552">
    <property type="component" value="Unassembled WGS sequence"/>
</dbReference>
<reference evidence="7" key="2">
    <citation type="journal article" date="2023" name="Plants (Basel)">
        <title>Annotation of the Turnera subulata (Passifloraceae) Draft Genome Reveals the S-Locus Evolved after the Divergence of Turneroideae from Passifloroideae in a Stepwise Manner.</title>
        <authorList>
            <person name="Henning P.M."/>
            <person name="Roalson E.H."/>
            <person name="Mir W."/>
            <person name="McCubbin A.G."/>
            <person name="Shore J.S."/>
        </authorList>
    </citation>
    <scope>NUCLEOTIDE SEQUENCE</scope>
    <source>
        <strain evidence="7">F60SS</strain>
    </source>
</reference>
<dbReference type="PANTHER" id="PTHR10426:SF106">
    <property type="entry name" value="PROTEIN STRICTOSIDINE SYNTHASE-LIKE 3"/>
    <property type="match status" value="1"/>
</dbReference>
<dbReference type="Pfam" id="PF03088">
    <property type="entry name" value="Str_synth"/>
    <property type="match status" value="1"/>
</dbReference>
<organism evidence="7 8">
    <name type="scientific">Turnera subulata</name>
    <dbReference type="NCBI Taxonomy" id="218843"/>
    <lineage>
        <taxon>Eukaryota</taxon>
        <taxon>Viridiplantae</taxon>
        <taxon>Streptophyta</taxon>
        <taxon>Embryophyta</taxon>
        <taxon>Tracheophyta</taxon>
        <taxon>Spermatophyta</taxon>
        <taxon>Magnoliopsida</taxon>
        <taxon>eudicotyledons</taxon>
        <taxon>Gunneridae</taxon>
        <taxon>Pentapetalae</taxon>
        <taxon>rosids</taxon>
        <taxon>fabids</taxon>
        <taxon>Malpighiales</taxon>
        <taxon>Passifloraceae</taxon>
        <taxon>Turnera</taxon>
    </lineage>
</organism>
<accession>A0A9Q0F769</accession>
<keyword evidence="5" id="KW-0732">Signal</keyword>
<evidence type="ECO:0000256" key="5">
    <source>
        <dbReference type="SAM" id="SignalP"/>
    </source>
</evidence>
<reference evidence="7" key="1">
    <citation type="submission" date="2022-02" db="EMBL/GenBank/DDBJ databases">
        <authorList>
            <person name="Henning P.M."/>
            <person name="McCubbin A.G."/>
            <person name="Shore J.S."/>
        </authorList>
    </citation>
    <scope>NUCLEOTIDE SEQUENCE</scope>
    <source>
        <strain evidence="7">F60SS</strain>
        <tissue evidence="7">Leaves</tissue>
    </source>
</reference>
<feature type="signal peptide" evidence="5">
    <location>
        <begin position="1"/>
        <end position="18"/>
    </location>
</feature>
<dbReference type="PANTHER" id="PTHR10426">
    <property type="entry name" value="STRICTOSIDINE SYNTHASE-RELATED"/>
    <property type="match status" value="1"/>
</dbReference>
<dbReference type="AlphaFoldDB" id="A0A9Q0F769"/>
<evidence type="ECO:0000256" key="4">
    <source>
        <dbReference type="ARBA" id="ARBA00023180"/>
    </source>
</evidence>
<comment type="similarity">
    <text evidence="2">Belongs to the strictosidine synthase family.</text>
</comment>
<name>A0A9Q0F769_9ROSI</name>
<dbReference type="InterPro" id="IPR018119">
    <property type="entry name" value="Strictosidine_synth_cons-reg"/>
</dbReference>
<comment type="subcellular location">
    <subcellularLocation>
        <location evidence="1">Vacuole</location>
    </subcellularLocation>
</comment>
<dbReference type="InterPro" id="IPR011042">
    <property type="entry name" value="6-blade_b-propeller_TolB-like"/>
</dbReference>
<dbReference type="GO" id="GO:0016787">
    <property type="term" value="F:hydrolase activity"/>
    <property type="evidence" value="ECO:0007669"/>
    <property type="project" value="TreeGrafter"/>
</dbReference>
<dbReference type="Gene3D" id="2.120.10.30">
    <property type="entry name" value="TolB, C-terminal domain"/>
    <property type="match status" value="1"/>
</dbReference>
<evidence type="ECO:0000256" key="1">
    <source>
        <dbReference type="ARBA" id="ARBA00004116"/>
    </source>
</evidence>
<feature type="domain" description="Strictosidine synthase conserved region" evidence="6">
    <location>
        <begin position="180"/>
        <end position="267"/>
    </location>
</feature>
<dbReference type="FunFam" id="2.120.10.30:FF:000060">
    <property type="entry name" value="Putative strictosidine synthase"/>
    <property type="match status" value="1"/>
</dbReference>
<proteinExistence type="inferred from homology"/>
<dbReference type="EMBL" id="JAKUCV010006716">
    <property type="protein sequence ID" value="KAJ4826248.1"/>
    <property type="molecule type" value="Genomic_DNA"/>
</dbReference>
<keyword evidence="4" id="KW-0325">Glycoprotein</keyword>
<comment type="caution">
    <text evidence="7">The sequence shown here is derived from an EMBL/GenBank/DDBJ whole genome shotgun (WGS) entry which is preliminary data.</text>
</comment>
<dbReference type="GO" id="GO:0005773">
    <property type="term" value="C:vacuole"/>
    <property type="evidence" value="ECO:0007669"/>
    <property type="project" value="UniProtKB-SubCell"/>
</dbReference>
<dbReference type="SUPFAM" id="SSF63829">
    <property type="entry name" value="Calcium-dependent phosphotriesterase"/>
    <property type="match status" value="1"/>
</dbReference>
<protein>
    <submittedName>
        <fullName evidence="7">Cohesin loading factor Ssl3</fullName>
    </submittedName>
</protein>
<dbReference type="OrthoDB" id="5307922at2759"/>
<dbReference type="Pfam" id="PF20067">
    <property type="entry name" value="SSL_N"/>
    <property type="match status" value="1"/>
</dbReference>
<evidence type="ECO:0000313" key="7">
    <source>
        <dbReference type="EMBL" id="KAJ4826248.1"/>
    </source>
</evidence>